<organism evidence="1 2">
    <name type="scientific">Mangrovivirga halotolerans</name>
    <dbReference type="NCBI Taxonomy" id="2993936"/>
    <lineage>
        <taxon>Bacteria</taxon>
        <taxon>Pseudomonadati</taxon>
        <taxon>Bacteroidota</taxon>
        <taxon>Cytophagia</taxon>
        <taxon>Cytophagales</taxon>
        <taxon>Mangrovivirgaceae</taxon>
        <taxon>Mangrovivirga</taxon>
    </lineage>
</organism>
<evidence type="ECO:0000313" key="2">
    <source>
        <dbReference type="Proteomes" id="UP001209885"/>
    </source>
</evidence>
<gene>
    <name evidence="1" type="ORF">OO013_11010</name>
</gene>
<sequence length="180" mass="21376">MNKRNSITDIGKIYFWTATINKWQRLLVNDTYKDIIIGSLKYLSDLDKIDVFAFVIMPNHIHLIWRKNDINGKESVNGSFLKFTAHQFKKQLLKEGNNELLKYRVKANNKSYEFWQRDPLAIDIYSPEVASQKLDYIHNNPLAEQWDLVQHPVDYKYSSAGFYEEGSKEFQFIKDLRDEF</sequence>
<comment type="caution">
    <text evidence="1">The sequence shown here is derived from an EMBL/GenBank/DDBJ whole genome shotgun (WGS) entry which is preliminary data.</text>
</comment>
<name>A0ABT3RTD0_9BACT</name>
<dbReference type="EMBL" id="JAPFQN010000006">
    <property type="protein sequence ID" value="MCX2744400.1"/>
    <property type="molecule type" value="Genomic_DNA"/>
</dbReference>
<reference evidence="1 2" key="1">
    <citation type="submission" date="2022-11" db="EMBL/GenBank/DDBJ databases">
        <title>The characterization of three novel Bacteroidetes species and genomic analysis of their roles in tidal elemental geochemical cycles.</title>
        <authorList>
            <person name="Ma K."/>
        </authorList>
    </citation>
    <scope>NUCLEOTIDE SEQUENCE [LARGE SCALE GENOMIC DNA]</scope>
    <source>
        <strain evidence="1 2">M17</strain>
    </source>
</reference>
<dbReference type="Proteomes" id="UP001209885">
    <property type="component" value="Unassembled WGS sequence"/>
</dbReference>
<dbReference type="InterPro" id="IPR036515">
    <property type="entry name" value="Transposase_17_sf"/>
</dbReference>
<keyword evidence="2" id="KW-1185">Reference proteome</keyword>
<protein>
    <submittedName>
        <fullName evidence="1">Transposase</fullName>
    </submittedName>
</protein>
<dbReference type="SUPFAM" id="SSF143422">
    <property type="entry name" value="Transposase IS200-like"/>
    <property type="match status" value="1"/>
</dbReference>
<proteinExistence type="predicted"/>
<evidence type="ECO:0000313" key="1">
    <source>
        <dbReference type="EMBL" id="MCX2744400.1"/>
    </source>
</evidence>
<dbReference type="Gene3D" id="3.30.70.1290">
    <property type="entry name" value="Transposase IS200-like"/>
    <property type="match status" value="1"/>
</dbReference>
<dbReference type="RefSeq" id="WP_266056862.1">
    <property type="nucleotide sequence ID" value="NZ_JAPFQN010000006.1"/>
</dbReference>
<accession>A0ABT3RTD0</accession>